<sequence length="233" mass="26504">MREVILLIRHHGEPESDISARYPEVTLQSRSSMTGRTASRKRIIEVSGDPAVIPAFLDEFGEADPILALEPLSPVNRERVFVAMTYDAYKWDSISERLSDMGIHYRNGTTITAGWERWTLYLGDDDDLPTIVGAIEGAGNETRLVRSVELSDIDVNEQLDVTELVRELTSRQREVLATAIERGYYRVQRESTIEEIGEEVGIAPTTTWEHLKRAEHKVMREMADHLDRPAARR</sequence>
<dbReference type="InterPro" id="IPR036388">
    <property type="entry name" value="WH-like_DNA-bd_sf"/>
</dbReference>
<feature type="domain" description="HTH bat-type" evidence="3">
    <location>
        <begin position="168"/>
        <end position="220"/>
    </location>
</feature>
<dbReference type="AlphaFoldDB" id="A0ABD6A578"/>
<dbReference type="Pfam" id="PF04967">
    <property type="entry name" value="HTH_10"/>
    <property type="match status" value="1"/>
</dbReference>
<keyword evidence="1" id="KW-0805">Transcription regulation</keyword>
<keyword evidence="2" id="KW-0804">Transcription</keyword>
<dbReference type="RefSeq" id="WP_276304723.1">
    <property type="nucleotide sequence ID" value="NZ_CP119992.1"/>
</dbReference>
<dbReference type="PANTHER" id="PTHR34236:SF1">
    <property type="entry name" value="DIMETHYL SULFOXIDE REDUCTASE TRANSCRIPTIONAL ACTIVATOR"/>
    <property type="match status" value="1"/>
</dbReference>
<dbReference type="SUPFAM" id="SSF88659">
    <property type="entry name" value="Sigma3 and sigma4 domains of RNA polymerase sigma factors"/>
    <property type="match status" value="1"/>
</dbReference>
<name>A0ABD6A578_9EURY</name>
<evidence type="ECO:0000259" key="3">
    <source>
        <dbReference type="Pfam" id="PF04967"/>
    </source>
</evidence>
<organism evidence="4 5">
    <name type="scientific">Halomarina halobia</name>
    <dbReference type="NCBI Taxonomy" id="3033386"/>
    <lineage>
        <taxon>Archaea</taxon>
        <taxon>Methanobacteriati</taxon>
        <taxon>Methanobacteriota</taxon>
        <taxon>Stenosarchaea group</taxon>
        <taxon>Halobacteria</taxon>
        <taxon>Halobacteriales</taxon>
        <taxon>Natronomonadaceae</taxon>
        <taxon>Halomarina</taxon>
    </lineage>
</organism>
<dbReference type="InterPro" id="IPR007050">
    <property type="entry name" value="HTH_bacterioopsin"/>
</dbReference>
<gene>
    <name evidence="4" type="ORF">ACFQPE_00720</name>
</gene>
<protein>
    <submittedName>
        <fullName evidence="4">Helix-turn-helix domain-containing protein</fullName>
    </submittedName>
</protein>
<comment type="caution">
    <text evidence="4">The sequence shown here is derived from an EMBL/GenBank/DDBJ whole genome shotgun (WGS) entry which is preliminary data.</text>
</comment>
<reference evidence="4 5" key="1">
    <citation type="journal article" date="2019" name="Int. J. Syst. Evol. Microbiol.">
        <title>The Global Catalogue of Microorganisms (GCM) 10K type strain sequencing project: providing services to taxonomists for standard genome sequencing and annotation.</title>
        <authorList>
            <consortium name="The Broad Institute Genomics Platform"/>
            <consortium name="The Broad Institute Genome Sequencing Center for Infectious Disease"/>
            <person name="Wu L."/>
            <person name="Ma J."/>
        </authorList>
    </citation>
    <scope>NUCLEOTIDE SEQUENCE [LARGE SCALE GENOMIC DNA]</scope>
    <source>
        <strain evidence="4 5">PSR21</strain>
    </source>
</reference>
<dbReference type="InterPro" id="IPR013324">
    <property type="entry name" value="RNA_pol_sigma_r3/r4-like"/>
</dbReference>
<dbReference type="Gene3D" id="1.10.10.10">
    <property type="entry name" value="Winged helix-like DNA-binding domain superfamily/Winged helix DNA-binding domain"/>
    <property type="match status" value="1"/>
</dbReference>
<evidence type="ECO:0000313" key="5">
    <source>
        <dbReference type="Proteomes" id="UP001596547"/>
    </source>
</evidence>
<keyword evidence="5" id="KW-1185">Reference proteome</keyword>
<evidence type="ECO:0000313" key="4">
    <source>
        <dbReference type="EMBL" id="MFC7315320.1"/>
    </source>
</evidence>
<evidence type="ECO:0000256" key="1">
    <source>
        <dbReference type="ARBA" id="ARBA00023015"/>
    </source>
</evidence>
<dbReference type="EMBL" id="JBHTBF010000001">
    <property type="protein sequence ID" value="MFC7315320.1"/>
    <property type="molecule type" value="Genomic_DNA"/>
</dbReference>
<accession>A0ABD6A578</accession>
<dbReference type="Proteomes" id="UP001596547">
    <property type="component" value="Unassembled WGS sequence"/>
</dbReference>
<proteinExistence type="predicted"/>
<dbReference type="GeneID" id="79314281"/>
<dbReference type="PANTHER" id="PTHR34236">
    <property type="entry name" value="DIMETHYL SULFOXIDE REDUCTASE TRANSCRIPTIONAL ACTIVATOR"/>
    <property type="match status" value="1"/>
</dbReference>
<evidence type="ECO:0000256" key="2">
    <source>
        <dbReference type="ARBA" id="ARBA00023163"/>
    </source>
</evidence>